<comment type="caution">
    <text evidence="13">The sequence shown here is derived from an EMBL/GenBank/DDBJ whole genome shotgun (WGS) entry which is preliminary data.</text>
</comment>
<dbReference type="PROSITE" id="PS01360">
    <property type="entry name" value="ZF_MYND_1"/>
    <property type="match status" value="1"/>
</dbReference>
<feature type="compositionally biased region" description="Basic and acidic residues" evidence="11">
    <location>
        <begin position="21"/>
        <end position="41"/>
    </location>
</feature>
<keyword evidence="7" id="KW-0969">Cilium</keyword>
<dbReference type="InterPro" id="IPR052452">
    <property type="entry name" value="Ankyrin-MYND_dom_contain_2"/>
</dbReference>
<evidence type="ECO:0000256" key="5">
    <source>
        <dbReference type="ARBA" id="ARBA00022833"/>
    </source>
</evidence>
<feature type="compositionally biased region" description="Basic and acidic residues" evidence="11">
    <location>
        <begin position="463"/>
        <end position="487"/>
    </location>
</feature>
<dbReference type="SUPFAM" id="SSF144232">
    <property type="entry name" value="HIT/MYND zinc finger-like"/>
    <property type="match status" value="1"/>
</dbReference>
<dbReference type="Pfam" id="PF12796">
    <property type="entry name" value="Ank_2"/>
    <property type="match status" value="1"/>
</dbReference>
<dbReference type="Proteomes" id="UP000186922">
    <property type="component" value="Unassembled WGS sequence"/>
</dbReference>
<dbReference type="Gene3D" id="6.10.140.2220">
    <property type="match status" value="1"/>
</dbReference>
<dbReference type="InterPro" id="IPR036770">
    <property type="entry name" value="Ankyrin_rpt-contain_sf"/>
</dbReference>
<keyword evidence="3" id="KW-0677">Repeat</keyword>
<evidence type="ECO:0000256" key="3">
    <source>
        <dbReference type="ARBA" id="ARBA00022737"/>
    </source>
</evidence>
<evidence type="ECO:0000313" key="13">
    <source>
        <dbReference type="EMBL" id="GAV09406.1"/>
    </source>
</evidence>
<evidence type="ECO:0000256" key="4">
    <source>
        <dbReference type="ARBA" id="ARBA00022771"/>
    </source>
</evidence>
<gene>
    <name evidence="13" type="primary">RvY_18953-1</name>
    <name evidence="13" type="synonym">RvY_18953.1</name>
    <name evidence="13" type="ORF">RvY_18953</name>
</gene>
<keyword evidence="8" id="KW-0966">Cell projection</keyword>
<feature type="repeat" description="ANK" evidence="9">
    <location>
        <begin position="134"/>
        <end position="166"/>
    </location>
</feature>
<dbReference type="PANTHER" id="PTHR24150:SF8">
    <property type="entry name" value="ANKYRIN REPEAT AND MYND DOMAIN-CONTAINING PROTEIN 2"/>
    <property type="match status" value="1"/>
</dbReference>
<dbReference type="Gene3D" id="1.25.40.20">
    <property type="entry name" value="Ankyrin repeat-containing domain"/>
    <property type="match status" value="1"/>
</dbReference>
<evidence type="ECO:0000256" key="9">
    <source>
        <dbReference type="PROSITE-ProRule" id="PRU00023"/>
    </source>
</evidence>
<feature type="region of interest" description="Disordered" evidence="11">
    <location>
        <begin position="1"/>
        <end position="41"/>
    </location>
</feature>
<evidence type="ECO:0000256" key="11">
    <source>
        <dbReference type="SAM" id="MobiDB-lite"/>
    </source>
</evidence>
<dbReference type="PROSITE" id="PS50088">
    <property type="entry name" value="ANK_REPEAT"/>
    <property type="match status" value="2"/>
</dbReference>
<feature type="repeat" description="ANK" evidence="9">
    <location>
        <begin position="100"/>
        <end position="132"/>
    </location>
</feature>
<dbReference type="InterPro" id="IPR002893">
    <property type="entry name" value="Znf_MYND"/>
</dbReference>
<keyword evidence="14" id="KW-1185">Reference proteome</keyword>
<dbReference type="OrthoDB" id="10257049at2759"/>
<dbReference type="GO" id="GO:0005929">
    <property type="term" value="C:cilium"/>
    <property type="evidence" value="ECO:0007669"/>
    <property type="project" value="UniProtKB-SubCell"/>
</dbReference>
<evidence type="ECO:0000259" key="12">
    <source>
        <dbReference type="PROSITE" id="PS50865"/>
    </source>
</evidence>
<evidence type="ECO:0000256" key="8">
    <source>
        <dbReference type="ARBA" id="ARBA00023273"/>
    </source>
</evidence>
<protein>
    <recommendedName>
        <fullName evidence="12">MYND-type domain-containing protein</fullName>
    </recommendedName>
</protein>
<evidence type="ECO:0000256" key="2">
    <source>
        <dbReference type="ARBA" id="ARBA00022723"/>
    </source>
</evidence>
<keyword evidence="2" id="KW-0479">Metal-binding</keyword>
<reference evidence="13 14" key="1">
    <citation type="journal article" date="2016" name="Nat. Commun.">
        <title>Extremotolerant tardigrade genome and improved radiotolerance of human cultured cells by tardigrade-unique protein.</title>
        <authorList>
            <person name="Hashimoto T."/>
            <person name="Horikawa D.D."/>
            <person name="Saito Y."/>
            <person name="Kuwahara H."/>
            <person name="Kozuka-Hata H."/>
            <person name="Shin-I T."/>
            <person name="Minakuchi Y."/>
            <person name="Ohishi K."/>
            <person name="Motoyama A."/>
            <person name="Aizu T."/>
            <person name="Enomoto A."/>
            <person name="Kondo K."/>
            <person name="Tanaka S."/>
            <person name="Hara Y."/>
            <person name="Koshikawa S."/>
            <person name="Sagara H."/>
            <person name="Miura T."/>
            <person name="Yokobori S."/>
            <person name="Miyagawa K."/>
            <person name="Suzuki Y."/>
            <person name="Kubo T."/>
            <person name="Oyama M."/>
            <person name="Kohara Y."/>
            <person name="Fujiyama A."/>
            <person name="Arakawa K."/>
            <person name="Katayama T."/>
            <person name="Toyoda A."/>
            <person name="Kunieda T."/>
        </authorList>
    </citation>
    <scope>NUCLEOTIDE SEQUENCE [LARGE SCALE GENOMIC DNA]</scope>
    <source>
        <strain evidence="13 14">YOKOZUNA-1</strain>
    </source>
</reference>
<sequence>MTSGDDDGLNASAKTDSSEPSQKKAMEESGDGDKPLVDLAKEETSVKKTKLAAAVVRPKQFGVLREDEEKLIKCCEEGKMDEVRVLLRNKRLKVDCLDDSGTTPLEHACYKGNKELVELLLASGADANSNMQTQGYTPLMFAALSGKQDVVKTLLQHGARTSATNNIGKSAAQLAGFIGNHAIAIIISNFFTVEDLDYYTKPHGLETEGKLPASIAPVLHRYIMQTNLHPVKLVYFLRANPLLMDESERVLKTMEAIVEKEVKSREMNEIMAMKIHFYSAVIRHVKKLMADGKTYDDIIKMFVRGRDAKGFTEYLESFLRQSIRSFPYPQTPLHTTMVHAIAKANLGGAGGSLSILEQGINGQHMPNRDGPPCETCNDPEAQRKCSACKLVSYCDEQCQKFHWPVHKKECKRLAQQHARMEAKNAQMQKQRQEEEQTAAVSATDDNQENIHVNDEPSQQLEDGSNHADKELDNKAVSAEDVRVDISDRQGLLSAD</sequence>
<dbReference type="InterPro" id="IPR002110">
    <property type="entry name" value="Ankyrin_rpt"/>
</dbReference>
<dbReference type="EMBL" id="BDGG01000022">
    <property type="protein sequence ID" value="GAV09406.1"/>
    <property type="molecule type" value="Genomic_DNA"/>
</dbReference>
<evidence type="ECO:0000256" key="1">
    <source>
        <dbReference type="ARBA" id="ARBA00004138"/>
    </source>
</evidence>
<evidence type="ECO:0000256" key="7">
    <source>
        <dbReference type="ARBA" id="ARBA00023069"/>
    </source>
</evidence>
<dbReference type="Pfam" id="PF01753">
    <property type="entry name" value="zf-MYND"/>
    <property type="match status" value="1"/>
</dbReference>
<proteinExistence type="predicted"/>
<dbReference type="GO" id="GO:0008270">
    <property type="term" value="F:zinc ion binding"/>
    <property type="evidence" value="ECO:0007669"/>
    <property type="project" value="UniProtKB-KW"/>
</dbReference>
<keyword evidence="4 10" id="KW-0863">Zinc-finger</keyword>
<feature type="region of interest" description="Disordered" evidence="11">
    <location>
        <begin position="421"/>
        <end position="495"/>
    </location>
</feature>
<name>A0A1D1W7V9_RAMVA</name>
<organism evidence="13 14">
    <name type="scientific">Ramazzottius varieornatus</name>
    <name type="common">Water bear</name>
    <name type="synonym">Tardigrade</name>
    <dbReference type="NCBI Taxonomy" id="947166"/>
    <lineage>
        <taxon>Eukaryota</taxon>
        <taxon>Metazoa</taxon>
        <taxon>Ecdysozoa</taxon>
        <taxon>Tardigrada</taxon>
        <taxon>Eutardigrada</taxon>
        <taxon>Parachela</taxon>
        <taxon>Hypsibioidea</taxon>
        <taxon>Ramazzottiidae</taxon>
        <taxon>Ramazzottius</taxon>
    </lineage>
</organism>
<dbReference type="PANTHER" id="PTHR24150">
    <property type="entry name" value="ANKYRIN REPEAT AND MYND DOMAIN-CONTAINING PROTEIN 2"/>
    <property type="match status" value="1"/>
</dbReference>
<keyword evidence="6 9" id="KW-0040">ANK repeat</keyword>
<dbReference type="AlphaFoldDB" id="A0A1D1W7V9"/>
<keyword evidence="5" id="KW-0862">Zinc</keyword>
<dbReference type="SUPFAM" id="SSF48403">
    <property type="entry name" value="Ankyrin repeat"/>
    <property type="match status" value="1"/>
</dbReference>
<evidence type="ECO:0000256" key="6">
    <source>
        <dbReference type="ARBA" id="ARBA00023043"/>
    </source>
</evidence>
<evidence type="ECO:0000313" key="14">
    <source>
        <dbReference type="Proteomes" id="UP000186922"/>
    </source>
</evidence>
<evidence type="ECO:0000256" key="10">
    <source>
        <dbReference type="PROSITE-ProRule" id="PRU00134"/>
    </source>
</evidence>
<dbReference type="PROSITE" id="PS50865">
    <property type="entry name" value="ZF_MYND_2"/>
    <property type="match status" value="1"/>
</dbReference>
<dbReference type="STRING" id="947166.A0A1D1W7V9"/>
<dbReference type="SMART" id="SM00248">
    <property type="entry name" value="ANK"/>
    <property type="match status" value="2"/>
</dbReference>
<dbReference type="PROSITE" id="PS50297">
    <property type="entry name" value="ANK_REP_REGION"/>
    <property type="match status" value="2"/>
</dbReference>
<feature type="domain" description="MYND-type" evidence="12">
    <location>
        <begin position="373"/>
        <end position="410"/>
    </location>
</feature>
<accession>A0A1D1W7V9</accession>
<comment type="subcellular location">
    <subcellularLocation>
        <location evidence="1">Cell projection</location>
        <location evidence="1">Cilium</location>
    </subcellularLocation>
</comment>